<dbReference type="RefSeq" id="WP_149610524.1">
    <property type="nucleotide sequence ID" value="NZ_VTUX01000002.1"/>
</dbReference>
<keyword evidence="1" id="KW-0732">Signal</keyword>
<evidence type="ECO:0000313" key="2">
    <source>
        <dbReference type="EMBL" id="KAA1193417.1"/>
    </source>
</evidence>
<evidence type="ECO:0000256" key="1">
    <source>
        <dbReference type="SAM" id="SignalP"/>
    </source>
</evidence>
<reference evidence="2 3" key="1">
    <citation type="submission" date="2019-09" db="EMBL/GenBank/DDBJ databases">
        <authorList>
            <person name="Chen X.-Y."/>
        </authorList>
    </citation>
    <scope>NUCLEOTIDE SEQUENCE [LARGE SCALE GENOMIC DNA]</scope>
    <source>
        <strain evidence="2 3">NY5</strain>
    </source>
</reference>
<dbReference type="AlphaFoldDB" id="A0A5B0X4C9"/>
<gene>
    <name evidence="2" type="ORF">F0M18_06165</name>
</gene>
<proteinExistence type="predicted"/>
<dbReference type="EMBL" id="VTUX01000002">
    <property type="protein sequence ID" value="KAA1193417.1"/>
    <property type="molecule type" value="Genomic_DNA"/>
</dbReference>
<feature type="chain" id="PRO_5022856760" description="DUF2846 domain-containing protein" evidence="1">
    <location>
        <begin position="25"/>
        <end position="135"/>
    </location>
</feature>
<accession>A0A5B0X4C9</accession>
<evidence type="ECO:0000313" key="3">
    <source>
        <dbReference type="Proteomes" id="UP000323708"/>
    </source>
</evidence>
<name>A0A5B0X4C9_9GAMM</name>
<evidence type="ECO:0008006" key="4">
    <source>
        <dbReference type="Google" id="ProtNLM"/>
    </source>
</evidence>
<sequence>MFRYFIPALAAFAMTLGLPNLARAEASAETATLIVYRAEESFDTERLRFDLHANDHFMGRMKAEGATVLTAPAGSYTLDTSLPGAEPITVELKPGATHYVHSRLDLRGNTVKVEMVEVAEQVARTHGAADRAGTI</sequence>
<protein>
    <recommendedName>
        <fullName evidence="4">DUF2846 domain-containing protein</fullName>
    </recommendedName>
</protein>
<dbReference type="Proteomes" id="UP000323708">
    <property type="component" value="Unassembled WGS sequence"/>
</dbReference>
<keyword evidence="3" id="KW-1185">Reference proteome</keyword>
<organism evidence="2 3">
    <name type="scientific">Pseudohalioglobus sediminis</name>
    <dbReference type="NCBI Taxonomy" id="2606449"/>
    <lineage>
        <taxon>Bacteria</taxon>
        <taxon>Pseudomonadati</taxon>
        <taxon>Pseudomonadota</taxon>
        <taxon>Gammaproteobacteria</taxon>
        <taxon>Cellvibrionales</taxon>
        <taxon>Halieaceae</taxon>
        <taxon>Pseudohalioglobus</taxon>
    </lineage>
</organism>
<comment type="caution">
    <text evidence="2">The sequence shown here is derived from an EMBL/GenBank/DDBJ whole genome shotgun (WGS) entry which is preliminary data.</text>
</comment>
<feature type="signal peptide" evidence="1">
    <location>
        <begin position="1"/>
        <end position="24"/>
    </location>
</feature>